<evidence type="ECO:0000313" key="2">
    <source>
        <dbReference type="EMBL" id="MBK1883412.1"/>
    </source>
</evidence>
<dbReference type="InterPro" id="IPR011990">
    <property type="entry name" value="TPR-like_helical_dom_sf"/>
</dbReference>
<dbReference type="Proteomes" id="UP000603141">
    <property type="component" value="Unassembled WGS sequence"/>
</dbReference>
<reference evidence="2" key="1">
    <citation type="submission" date="2021-01" db="EMBL/GenBank/DDBJ databases">
        <title>Modified the classification status of verrucomicrobia.</title>
        <authorList>
            <person name="Feng X."/>
        </authorList>
    </citation>
    <scope>NUCLEOTIDE SEQUENCE</scope>
    <source>
        <strain evidence="2">KCTC 22041</strain>
    </source>
</reference>
<dbReference type="Gene3D" id="1.25.40.10">
    <property type="entry name" value="Tetratricopeptide repeat domain"/>
    <property type="match status" value="1"/>
</dbReference>
<dbReference type="InterPro" id="IPR015943">
    <property type="entry name" value="WD40/YVTN_repeat-like_dom_sf"/>
</dbReference>
<name>A0A934S727_9BACT</name>
<feature type="region of interest" description="Disordered" evidence="1">
    <location>
        <begin position="32"/>
        <end position="85"/>
    </location>
</feature>
<dbReference type="EMBL" id="JAENIJ010000021">
    <property type="protein sequence ID" value="MBK1883412.1"/>
    <property type="molecule type" value="Genomic_DNA"/>
</dbReference>
<keyword evidence="3" id="KW-1185">Reference proteome</keyword>
<proteinExistence type="predicted"/>
<dbReference type="SUPFAM" id="SSF50998">
    <property type="entry name" value="Quinoprotein alcohol dehydrogenase-like"/>
    <property type="match status" value="1"/>
</dbReference>
<dbReference type="SUPFAM" id="SSF48452">
    <property type="entry name" value="TPR-like"/>
    <property type="match status" value="2"/>
</dbReference>
<dbReference type="AlphaFoldDB" id="A0A934S727"/>
<dbReference type="RefSeq" id="WP_200271540.1">
    <property type="nucleotide sequence ID" value="NZ_JAENIJ010000021.1"/>
</dbReference>
<accession>A0A934S727</accession>
<comment type="caution">
    <text evidence="2">The sequence shown here is derived from an EMBL/GenBank/DDBJ whole genome shotgun (WGS) entry which is preliminary data.</text>
</comment>
<sequence>MSSRVNDLQFKTFRRAAVTAGALLCATLATCNKSTPRSPKSAKPEKSAQSSASAAKPLGTAPGTELPPVDAASTNPQQDDNQESAKALAADLIDSAEDSPADEALALNFAAFRLDPGNVQARRNLIMLLTKIQWYFPKAKIQHQIPIEHLAIANGSLWVSLSQGRQRDELNTTVRWDAISWSMRAELFPVHGASTSSLTVSPNGKYLVVQRGSGDHAVTLLCDAWTMEPIRDLGSLPDHTNPSSVLVFSPDDLLLARPEADHLTWDICDSATGEVFRSEKLNSPAVAARLDRSGLQLLMPDASVTQISLTPNEQISNLPAPYPAKILQGVYLLGKSQPALLLDQGANLPRKLAIKDRTDLLAIPWSRQSSVWANLVPSKDSPLTVQKTTTFFNGANRSPIRSSGEVTALAFEGNKAYVGTRSGMLEIYTLLPATKNEPSGIDAPEPPDTESISALGSICSALCGLEFREQDSMLHPLNDDERYQRLSIIRTTELKKVLPEIDFGDVLNAVAGDPPIGLPADVTKPLWDRLNRSKWVGHEIEEDSSSQPPSTDPLKVVRELFESGDKDQILSYLEQSPKKGPVAAEALRLAMKSNESAIISACVQRAEDLPPLLQRLAASRIGILEKRLPEVISLWPNGVPRYDKIRMVQNWDGWEQVDFEAAFDQLQSTLDQELAPLSLPEDPTVEQMHQLAKRLLSPETLAQVGRKTLAVACSDAAYTMAKLRDTADEANQIANLALKLGADPAPCIRSQATALTTLEHYQDAHEAWISLITDYPAEAHVPHDFTEAAYSAFQLGKGKQAMNILGKGMSEFPQNADYALQSGWIALLTERPEFAYDFLLVGLAAGYADDSQENALALLAISAAQSGYPEEAQRHFQELVELNPDWKDPATLETLNWPDGLKATLRQLTW</sequence>
<protein>
    <submittedName>
        <fullName evidence="2">WD40 repeat domain-containing protein</fullName>
    </submittedName>
</protein>
<feature type="compositionally biased region" description="Low complexity" evidence="1">
    <location>
        <begin position="32"/>
        <end position="57"/>
    </location>
</feature>
<dbReference type="InterPro" id="IPR011047">
    <property type="entry name" value="Quinoprotein_ADH-like_sf"/>
</dbReference>
<evidence type="ECO:0000256" key="1">
    <source>
        <dbReference type="SAM" id="MobiDB-lite"/>
    </source>
</evidence>
<dbReference type="Gene3D" id="2.130.10.10">
    <property type="entry name" value="YVTN repeat-like/Quinoprotein amine dehydrogenase"/>
    <property type="match status" value="1"/>
</dbReference>
<evidence type="ECO:0000313" key="3">
    <source>
        <dbReference type="Proteomes" id="UP000603141"/>
    </source>
</evidence>
<gene>
    <name evidence="2" type="ORF">JIN85_13380</name>
</gene>
<organism evidence="2 3">
    <name type="scientific">Luteolibacter pohnpeiensis</name>
    <dbReference type="NCBI Taxonomy" id="454153"/>
    <lineage>
        <taxon>Bacteria</taxon>
        <taxon>Pseudomonadati</taxon>
        <taxon>Verrucomicrobiota</taxon>
        <taxon>Verrucomicrobiia</taxon>
        <taxon>Verrucomicrobiales</taxon>
        <taxon>Verrucomicrobiaceae</taxon>
        <taxon>Luteolibacter</taxon>
    </lineage>
</organism>